<comment type="caution">
    <text evidence="1">The sequence shown here is derived from an EMBL/GenBank/DDBJ whole genome shotgun (WGS) entry which is preliminary data.</text>
</comment>
<dbReference type="RefSeq" id="WP_283344554.1">
    <property type="nucleotide sequence ID" value="NZ_JASHIF010000008.1"/>
</dbReference>
<evidence type="ECO:0000313" key="1">
    <source>
        <dbReference type="EMBL" id="MDI9859651.1"/>
    </source>
</evidence>
<protein>
    <submittedName>
        <fullName evidence="1">Uncharacterized protein</fullName>
    </submittedName>
</protein>
<reference evidence="1 2" key="1">
    <citation type="submission" date="2023-05" db="EMBL/GenBank/DDBJ databases">
        <title>Novel species of genus Flectobacillus isolated from stream in China.</title>
        <authorList>
            <person name="Lu H."/>
        </authorList>
    </citation>
    <scope>NUCLEOTIDE SEQUENCE [LARGE SCALE GENOMIC DNA]</scope>
    <source>
        <strain evidence="1 2">KCTC 42575</strain>
    </source>
</reference>
<proteinExistence type="predicted"/>
<accession>A0ABT6Y7Y8</accession>
<name>A0ABT6Y7Y8_9BACT</name>
<dbReference type="Proteomes" id="UP001236507">
    <property type="component" value="Unassembled WGS sequence"/>
</dbReference>
<evidence type="ECO:0000313" key="2">
    <source>
        <dbReference type="Proteomes" id="UP001236507"/>
    </source>
</evidence>
<gene>
    <name evidence="1" type="ORF">QM524_10550</name>
</gene>
<dbReference type="EMBL" id="JASHIF010000008">
    <property type="protein sequence ID" value="MDI9859651.1"/>
    <property type="molecule type" value="Genomic_DNA"/>
</dbReference>
<keyword evidence="2" id="KW-1185">Reference proteome</keyword>
<sequence>MDAFTPLTTLNDYCNFWKKFEAKKYHLFEADLAKEGMIVTFQNILRKERERIKRNEITALNLYEVPSWVRTCLVSHLGFDHENFDNNQIPDPLRKATSLAQTCKEA</sequence>
<organism evidence="1 2">
    <name type="scientific">Flectobacillus roseus</name>
    <dbReference type="NCBI Taxonomy" id="502259"/>
    <lineage>
        <taxon>Bacteria</taxon>
        <taxon>Pseudomonadati</taxon>
        <taxon>Bacteroidota</taxon>
        <taxon>Cytophagia</taxon>
        <taxon>Cytophagales</taxon>
        <taxon>Flectobacillaceae</taxon>
        <taxon>Flectobacillus</taxon>
    </lineage>
</organism>